<dbReference type="PANTHER" id="PTHR12526">
    <property type="entry name" value="GLYCOSYLTRANSFERASE"/>
    <property type="match status" value="1"/>
</dbReference>
<dbReference type="GO" id="GO:0016757">
    <property type="term" value="F:glycosyltransferase activity"/>
    <property type="evidence" value="ECO:0007669"/>
    <property type="project" value="UniProtKB-KW"/>
</dbReference>
<comment type="caution">
    <text evidence="4">The sequence shown here is derived from an EMBL/GenBank/DDBJ whole genome shotgun (WGS) entry which is preliminary data.</text>
</comment>
<gene>
    <name evidence="4" type="ORF">DCL06_04435</name>
</gene>
<name>A0A3B9QTE2_9CORY</name>
<evidence type="ECO:0000259" key="3">
    <source>
        <dbReference type="Pfam" id="PF04230"/>
    </source>
</evidence>
<protein>
    <recommendedName>
        <fullName evidence="3">Polysaccharide pyruvyl transferase domain-containing protein</fullName>
    </recommendedName>
</protein>
<dbReference type="CDD" id="cd03801">
    <property type="entry name" value="GT4_PimA-like"/>
    <property type="match status" value="1"/>
</dbReference>
<dbReference type="EMBL" id="DMDD01000102">
    <property type="protein sequence ID" value="HAF72261.1"/>
    <property type="molecule type" value="Genomic_DNA"/>
</dbReference>
<sequence length="776" mass="82598">MLTPAPGSGNMRRAVVRHRQQGRTVTGMSNDRSLTLSPDARTLWVHWGRTGGGPRFLADLVDGDLAAGDLPTRTDNAYLSWNPDAEIAPRLAETGTRCAGDFPVRTYTSTLGVILGVPRLVWNSLRVRRWLRTQKIDRVVCVMESVYQSLALPVLTPRDVEYVACIHDATIHPGEENILQILGKRNELRRADRIVTFSDAVTRALSGRVDVPVATGSHPPFDLQDAATDPRELPDLPVIGLFGRLQQYKGIDIALAAAKILRDRGVPPFELRITGSGPEERLRETDLGTGAVWDTRWIPEEEVTDIVRGMDIMLLPYTEASQSGPVTLAMAHAVPCVGTPVGAIPEQLEGFGAVSADTTPESVADALEPLLTDPGLYRELSAGAVSRVAEQPDWSDLATLVRTGETSSSTSSGTTSPVSRLKWLGQRVFGQLNVHMPLPAAPSSGPGRTRVILPAPHGSFGDEAMGIVAARKYPDADLVVPGDPAPWRSLLPDPVGVLALGDLTVGPGMTPTRRTVDALADGPVVVIGADTLAGDYELSLLATRVRLLNAAVAAGHPASLVNFSLPETVHPDARRILRRLDAGVTVRARDAVSARRAQDVFGREVSCVPDIAAELEPAGEVGEGSPVVFVPNAHLGGMYGVTTEQLVDLWRNTGVQLGQPVEVVVHDIREEVGDLELGRRIAAALEESGIPASVTVPATAAEAKGAISGARVCISARMHACVAAMSSGVPTVGIGYVGKFSGQFAWYGDLGAVVEYRPDLTAEEIVDLVAQEDRAA</sequence>
<accession>A0A3B9QTE2</accession>
<proteinExistence type="predicted"/>
<evidence type="ECO:0000313" key="4">
    <source>
        <dbReference type="EMBL" id="HAF72261.1"/>
    </source>
</evidence>
<evidence type="ECO:0000313" key="5">
    <source>
        <dbReference type="Proteomes" id="UP000260925"/>
    </source>
</evidence>
<dbReference type="Pfam" id="PF04230">
    <property type="entry name" value="PS_pyruv_trans"/>
    <property type="match status" value="1"/>
</dbReference>
<reference evidence="4 5" key="1">
    <citation type="journal article" date="2018" name="Nat. Biotechnol.">
        <title>A standardized bacterial taxonomy based on genome phylogeny substantially revises the tree of life.</title>
        <authorList>
            <person name="Parks D.H."/>
            <person name="Chuvochina M."/>
            <person name="Waite D.W."/>
            <person name="Rinke C."/>
            <person name="Skarshewski A."/>
            <person name="Chaumeil P.A."/>
            <person name="Hugenholtz P."/>
        </authorList>
    </citation>
    <scope>NUCLEOTIDE SEQUENCE [LARGE SCALE GENOMIC DNA]</scope>
    <source>
        <strain evidence="4">UBA9851</strain>
    </source>
</reference>
<feature type="domain" description="Polysaccharide pyruvyl transferase" evidence="3">
    <location>
        <begin position="523"/>
        <end position="736"/>
    </location>
</feature>
<dbReference type="SUPFAM" id="SSF53756">
    <property type="entry name" value="UDP-Glycosyltransferase/glycogen phosphorylase"/>
    <property type="match status" value="1"/>
</dbReference>
<evidence type="ECO:0000256" key="2">
    <source>
        <dbReference type="ARBA" id="ARBA00022679"/>
    </source>
</evidence>
<dbReference type="PANTHER" id="PTHR12526:SF510">
    <property type="entry name" value="D-INOSITOL 3-PHOSPHATE GLYCOSYLTRANSFERASE"/>
    <property type="match status" value="1"/>
</dbReference>
<dbReference type="AlphaFoldDB" id="A0A3B9QTE2"/>
<dbReference type="InterPro" id="IPR007345">
    <property type="entry name" value="Polysacch_pyruvyl_Trfase"/>
</dbReference>
<evidence type="ECO:0000256" key="1">
    <source>
        <dbReference type="ARBA" id="ARBA00022676"/>
    </source>
</evidence>
<dbReference type="Pfam" id="PF13692">
    <property type="entry name" value="Glyco_trans_1_4"/>
    <property type="match status" value="1"/>
</dbReference>
<organism evidence="4 5">
    <name type="scientific">Corynebacterium variabile</name>
    <dbReference type="NCBI Taxonomy" id="1727"/>
    <lineage>
        <taxon>Bacteria</taxon>
        <taxon>Bacillati</taxon>
        <taxon>Actinomycetota</taxon>
        <taxon>Actinomycetes</taxon>
        <taxon>Mycobacteriales</taxon>
        <taxon>Corynebacteriaceae</taxon>
        <taxon>Corynebacterium</taxon>
    </lineage>
</organism>
<keyword evidence="2" id="KW-0808">Transferase</keyword>
<dbReference type="Proteomes" id="UP000260925">
    <property type="component" value="Unassembled WGS sequence"/>
</dbReference>
<dbReference type="Gene3D" id="3.40.50.2000">
    <property type="entry name" value="Glycogen Phosphorylase B"/>
    <property type="match status" value="2"/>
</dbReference>
<keyword evidence="1" id="KW-0328">Glycosyltransferase</keyword>